<keyword evidence="11" id="KW-1185">Reference proteome</keyword>
<dbReference type="EMBL" id="GL349444">
    <property type="protein sequence ID" value="KNC46894.1"/>
    <property type="molecule type" value="Genomic_DNA"/>
</dbReference>
<evidence type="ECO:0000256" key="5">
    <source>
        <dbReference type="ARBA" id="ARBA00022692"/>
    </source>
</evidence>
<feature type="transmembrane region" description="Helical" evidence="8">
    <location>
        <begin position="876"/>
        <end position="896"/>
    </location>
</feature>
<dbReference type="InterPro" id="IPR003689">
    <property type="entry name" value="ZIP"/>
</dbReference>
<keyword evidence="3" id="KW-0808">Transferase</keyword>
<dbReference type="Gene3D" id="3.40.50.150">
    <property type="entry name" value="Vaccinia Virus protein VP39"/>
    <property type="match status" value="1"/>
</dbReference>
<dbReference type="InterPro" id="IPR002052">
    <property type="entry name" value="DNA_methylase_N6_adenine_CS"/>
</dbReference>
<evidence type="ECO:0000313" key="10">
    <source>
        <dbReference type="EMBL" id="KNC46894.1"/>
    </source>
</evidence>
<dbReference type="eggNOG" id="KOG2474">
    <property type="taxonomic scope" value="Eukaryota"/>
</dbReference>
<dbReference type="GO" id="GO:0032259">
    <property type="term" value="P:methylation"/>
    <property type="evidence" value="ECO:0007669"/>
    <property type="project" value="UniProtKB-KW"/>
</dbReference>
<feature type="domain" description="Methyltransferase" evidence="9">
    <location>
        <begin position="501"/>
        <end position="583"/>
    </location>
</feature>
<dbReference type="PANTHER" id="PTHR18895:SF74">
    <property type="entry name" value="MTRF1L RELEASE FACTOR GLUTAMINE METHYLTRANSFERASE"/>
    <property type="match status" value="1"/>
</dbReference>
<feature type="transmembrane region" description="Helical" evidence="8">
    <location>
        <begin position="711"/>
        <end position="729"/>
    </location>
</feature>
<feature type="transmembrane region" description="Helical" evidence="8">
    <location>
        <begin position="681"/>
        <end position="704"/>
    </location>
</feature>
<evidence type="ECO:0000313" key="11">
    <source>
        <dbReference type="Proteomes" id="UP000054408"/>
    </source>
</evidence>
<dbReference type="PROSITE" id="PS00092">
    <property type="entry name" value="N6_MTASE"/>
    <property type="match status" value="1"/>
</dbReference>
<dbReference type="GeneID" id="25562937"/>
<dbReference type="GO" id="GO:0016020">
    <property type="term" value="C:membrane"/>
    <property type="evidence" value="ECO:0007669"/>
    <property type="project" value="UniProtKB-SubCell"/>
</dbReference>
<dbReference type="RefSeq" id="XP_013760167.1">
    <property type="nucleotide sequence ID" value="XM_013904713.1"/>
</dbReference>
<keyword evidence="4" id="KW-0949">S-adenosyl-L-methionine</keyword>
<dbReference type="SUPFAM" id="SSF53335">
    <property type="entry name" value="S-adenosyl-L-methionine-dependent methyltransferases"/>
    <property type="match status" value="1"/>
</dbReference>
<dbReference type="GO" id="GO:0046873">
    <property type="term" value="F:metal ion transmembrane transporter activity"/>
    <property type="evidence" value="ECO:0007669"/>
    <property type="project" value="InterPro"/>
</dbReference>
<keyword evidence="5 8" id="KW-0812">Transmembrane</keyword>
<evidence type="ECO:0000256" key="6">
    <source>
        <dbReference type="ARBA" id="ARBA00022989"/>
    </source>
</evidence>
<comment type="subcellular location">
    <subcellularLocation>
        <location evidence="1">Membrane</location>
        <topology evidence="1">Multi-pass membrane protein</topology>
    </subcellularLocation>
</comment>
<name>A0A0L0D3M0_THETB</name>
<evidence type="ECO:0000259" key="9">
    <source>
        <dbReference type="Pfam" id="PF13847"/>
    </source>
</evidence>
<proteinExistence type="predicted"/>
<feature type="transmembrane region" description="Helical" evidence="8">
    <location>
        <begin position="780"/>
        <end position="804"/>
    </location>
</feature>
<evidence type="ECO:0000256" key="1">
    <source>
        <dbReference type="ARBA" id="ARBA00004141"/>
    </source>
</evidence>
<dbReference type="GO" id="GO:0003676">
    <property type="term" value="F:nucleic acid binding"/>
    <property type="evidence" value="ECO:0007669"/>
    <property type="project" value="InterPro"/>
</dbReference>
<accession>A0A0L0D3M0</accession>
<dbReference type="CDD" id="cd02440">
    <property type="entry name" value="AdoMet_MTases"/>
    <property type="match status" value="1"/>
</dbReference>
<dbReference type="PANTHER" id="PTHR18895">
    <property type="entry name" value="HEMK METHYLTRANSFERASE"/>
    <property type="match status" value="1"/>
</dbReference>
<dbReference type="GO" id="GO:0008276">
    <property type="term" value="F:protein methyltransferase activity"/>
    <property type="evidence" value="ECO:0007669"/>
    <property type="project" value="InterPro"/>
</dbReference>
<evidence type="ECO:0000256" key="2">
    <source>
        <dbReference type="ARBA" id="ARBA00022603"/>
    </source>
</evidence>
<dbReference type="InterPro" id="IPR004556">
    <property type="entry name" value="HemK-like"/>
</dbReference>
<feature type="transmembrane region" description="Helical" evidence="8">
    <location>
        <begin position="741"/>
        <end position="759"/>
    </location>
</feature>
<evidence type="ECO:0000256" key="3">
    <source>
        <dbReference type="ARBA" id="ARBA00022679"/>
    </source>
</evidence>
<dbReference type="InterPro" id="IPR025714">
    <property type="entry name" value="Methyltranfer_dom"/>
</dbReference>
<feature type="transmembrane region" description="Helical" evidence="8">
    <location>
        <begin position="908"/>
        <end position="927"/>
    </location>
</feature>
<evidence type="ECO:0000256" key="4">
    <source>
        <dbReference type="ARBA" id="ARBA00022691"/>
    </source>
</evidence>
<dbReference type="Proteomes" id="UP000054408">
    <property type="component" value="Unassembled WGS sequence"/>
</dbReference>
<organism evidence="10 11">
    <name type="scientific">Thecamonas trahens ATCC 50062</name>
    <dbReference type="NCBI Taxonomy" id="461836"/>
    <lineage>
        <taxon>Eukaryota</taxon>
        <taxon>Apusozoa</taxon>
        <taxon>Apusomonadida</taxon>
        <taxon>Apusomonadidae</taxon>
        <taxon>Thecamonas</taxon>
    </lineage>
</organism>
<gene>
    <name evidence="10" type="ORF">AMSG_03325</name>
</gene>
<evidence type="ECO:0000256" key="7">
    <source>
        <dbReference type="ARBA" id="ARBA00023136"/>
    </source>
</evidence>
<dbReference type="Pfam" id="PF13847">
    <property type="entry name" value="Methyltransf_31"/>
    <property type="match status" value="1"/>
</dbReference>
<dbReference type="Pfam" id="PF02535">
    <property type="entry name" value="Zip"/>
    <property type="match status" value="1"/>
</dbReference>
<dbReference type="OrthoDB" id="262547at2759"/>
<keyword evidence="2 10" id="KW-0489">Methyltransferase</keyword>
<dbReference type="NCBIfam" id="TIGR00536">
    <property type="entry name" value="hemK_fam"/>
    <property type="match status" value="1"/>
</dbReference>
<keyword evidence="7 8" id="KW-0472">Membrane</keyword>
<evidence type="ECO:0000256" key="8">
    <source>
        <dbReference type="SAM" id="Phobius"/>
    </source>
</evidence>
<protein>
    <submittedName>
        <fullName evidence="10">Chain release factor methylase subunit</fullName>
    </submittedName>
</protein>
<feature type="transmembrane region" description="Helical" evidence="8">
    <location>
        <begin position="848"/>
        <end position="870"/>
    </location>
</feature>
<reference evidence="10 11" key="1">
    <citation type="submission" date="2010-05" db="EMBL/GenBank/DDBJ databases">
        <title>The Genome Sequence of Thecamonas trahens ATCC 50062.</title>
        <authorList>
            <consortium name="The Broad Institute Genome Sequencing Platform"/>
            <person name="Russ C."/>
            <person name="Cuomo C."/>
            <person name="Shea T."/>
            <person name="Young S.K."/>
            <person name="Zeng Q."/>
            <person name="Koehrsen M."/>
            <person name="Haas B."/>
            <person name="Borodovsky M."/>
            <person name="Guigo R."/>
            <person name="Alvarado L."/>
            <person name="Berlin A."/>
            <person name="Bochicchio J."/>
            <person name="Borenstein D."/>
            <person name="Chapman S."/>
            <person name="Chen Z."/>
            <person name="Freedman E."/>
            <person name="Gellesch M."/>
            <person name="Goldberg J."/>
            <person name="Griggs A."/>
            <person name="Gujja S."/>
            <person name="Heilman E."/>
            <person name="Heiman D."/>
            <person name="Hepburn T."/>
            <person name="Howarth C."/>
            <person name="Jen D."/>
            <person name="Larson L."/>
            <person name="Mehta T."/>
            <person name="Park D."/>
            <person name="Pearson M."/>
            <person name="Roberts A."/>
            <person name="Saif S."/>
            <person name="Shenoy N."/>
            <person name="Sisk P."/>
            <person name="Stolte C."/>
            <person name="Sykes S."/>
            <person name="Thomson T."/>
            <person name="Walk T."/>
            <person name="White J."/>
            <person name="Yandava C."/>
            <person name="Burger G."/>
            <person name="Gray M.W."/>
            <person name="Holland P.W.H."/>
            <person name="King N."/>
            <person name="Lang F.B.F."/>
            <person name="Roger A.J."/>
            <person name="Ruiz-Trillo I."/>
            <person name="Lander E."/>
            <person name="Nusbaum C."/>
        </authorList>
    </citation>
    <scope>NUCLEOTIDE SEQUENCE [LARGE SCALE GENOMIC DNA]</scope>
    <source>
        <strain evidence="10 11">ATCC 50062</strain>
    </source>
</reference>
<dbReference type="eggNOG" id="KOG2904">
    <property type="taxonomic scope" value="Eukaryota"/>
</dbReference>
<dbReference type="InterPro" id="IPR050320">
    <property type="entry name" value="N5-glutamine_MTase"/>
</dbReference>
<dbReference type="AlphaFoldDB" id="A0A0L0D3M0"/>
<keyword evidence="6 8" id="KW-1133">Transmembrane helix</keyword>
<sequence length="929" mass="96225">MAAADARVEDGAAGFGGLCMVVRNAHYRAVRAKDLLKAVVPELMATNAAVAVAVSEGRLRMVNESGGEAEVVDIRSAAAAVPLGAELVLELSPVDVALVSTEVATTADGSIVRRREVVVPEPMTALEAAQKFFADMGAQSRRSTKRMMFHGLFTADGGNSVRKDHQLPAGVRLALELPLESWTSARCRAASERNIHVVWEDRDLAVVSKPSGLRSAGQVDSGALQAFVRDMFPLDRLPPELIPDDRMPRARLGYLLGKTVSGLVVVFKSRAAADAWADAGPPGRLLSAGRLDELEFDALVGALNGVPVSDDGLVRCIDGMALELVESTPSNAVGTLLWLRGLMGGVSHPDELFGALAGSGELALIDRQGRTSNRRHMPAMLHVRRIAFAHPRTGERVVVEAQAPVRFLTLLEREGRFAAERGAVRKATIQDAIASEASAWTEADAAALASMPLAYIVGSATFCDLSFAVTPAVLIPRRSSEVLVAEARAELARSARTRDCLRVVDVGTGSGCLLVSILAAGIEGSSLAGVGVDICPDALAVAQANASRLLSPNTNVCFVEGDLADLGAVDDRVKNADVLVCNPPYVAEPLADRHLDDETVEHEPLLALLGGEDGQAGYVGLAASLLRSPELVAPDGAVVLEVGVRTRRKAVVDLFAAAGWSLDRAVAGSGSESTPSGSSAGWLEVLAASVAMAASTGLGAVPLVAMGDGGAAVACATAVAVGVMLAISFDLVTEAMAEHPLRGALGLLCGVLFIMWSSETVTRLRGLSLAGLSGTAARRALLLVAIMTLHSIGEGVGVGVAYATPGSHDGSASISGLYMALAIACHNIPEGLVVALRIRAKGGSFLAAMGYAALTSAPQPLVAVLAFVFADTFSRLVPLGLGFAGGCMIWVTFAELVPEVLDDLPPALAGMVVCVSVSGISLIKALLPM</sequence>
<dbReference type="InterPro" id="IPR029063">
    <property type="entry name" value="SAM-dependent_MTases_sf"/>
</dbReference>